<dbReference type="InterPro" id="IPR035644">
    <property type="entry name" value="MraZ_C"/>
</dbReference>
<sequence>MFYGEYAHGIDNKGRLILPSRIREVAKAHFVEKFYLTRGLDKCLFMFSEEEWRSVETKFKALPFTRQDSRKFNRLYFSGAIEVAPDKQGRILIPGYLKDFAGIKKDVVIIGVSSRVEIWAKEAWNEFYQANLDSFEETAEKLIESQ</sequence>
<evidence type="ECO:0000256" key="1">
    <source>
        <dbReference type="ARBA" id="ARBA00013860"/>
    </source>
</evidence>
<comment type="subunit">
    <text evidence="7">Forms oligomers.</text>
</comment>
<evidence type="ECO:0000256" key="6">
    <source>
        <dbReference type="ARBA" id="ARBA00023163"/>
    </source>
</evidence>
<keyword evidence="2 7" id="KW-0963">Cytoplasm</keyword>
<dbReference type="InterPro" id="IPR003444">
    <property type="entry name" value="MraZ"/>
</dbReference>
<dbReference type="InterPro" id="IPR037914">
    <property type="entry name" value="SpoVT-AbrB_sf"/>
</dbReference>
<evidence type="ECO:0000256" key="5">
    <source>
        <dbReference type="ARBA" id="ARBA00023125"/>
    </source>
</evidence>
<dbReference type="SUPFAM" id="SSF89447">
    <property type="entry name" value="AbrB/MazE/MraZ-like"/>
    <property type="match status" value="1"/>
</dbReference>
<dbReference type="FunFam" id="3.40.1550.20:FF:000002">
    <property type="entry name" value="Transcriptional regulator MraZ"/>
    <property type="match status" value="1"/>
</dbReference>
<keyword evidence="6 7" id="KW-0804">Transcription</keyword>
<dbReference type="GO" id="GO:0005737">
    <property type="term" value="C:cytoplasm"/>
    <property type="evidence" value="ECO:0007669"/>
    <property type="project" value="UniProtKB-UniRule"/>
</dbReference>
<dbReference type="GO" id="GO:0003700">
    <property type="term" value="F:DNA-binding transcription factor activity"/>
    <property type="evidence" value="ECO:0007669"/>
    <property type="project" value="UniProtKB-UniRule"/>
</dbReference>
<dbReference type="OrthoDB" id="9807753at2"/>
<evidence type="ECO:0000256" key="7">
    <source>
        <dbReference type="HAMAP-Rule" id="MF_01008"/>
    </source>
</evidence>
<keyword evidence="9" id="KW-0132">Cell division</keyword>
<dbReference type="RefSeq" id="WP_128700067.1">
    <property type="nucleotide sequence ID" value="NZ_CP019384.1"/>
</dbReference>
<dbReference type="EMBL" id="CP019384">
    <property type="protein sequence ID" value="QAT17277.1"/>
    <property type="molecule type" value="Genomic_DNA"/>
</dbReference>
<organism evidence="9 10">
    <name type="scientific">Velamenicoccus archaeovorus</name>
    <dbReference type="NCBI Taxonomy" id="1930593"/>
    <lineage>
        <taxon>Bacteria</taxon>
        <taxon>Pseudomonadati</taxon>
        <taxon>Candidatus Omnitrophota</taxon>
        <taxon>Candidatus Velamenicoccus</taxon>
    </lineage>
</organism>
<dbReference type="PANTHER" id="PTHR34701">
    <property type="entry name" value="TRANSCRIPTIONAL REGULATOR MRAZ"/>
    <property type="match status" value="1"/>
</dbReference>
<comment type="similarity">
    <text evidence="7">Belongs to the MraZ family.</text>
</comment>
<evidence type="ECO:0000313" key="10">
    <source>
        <dbReference type="Proteomes" id="UP000287243"/>
    </source>
</evidence>
<dbReference type="Proteomes" id="UP000287243">
    <property type="component" value="Chromosome"/>
</dbReference>
<dbReference type="PROSITE" id="PS51740">
    <property type="entry name" value="SPOVT_ABRB"/>
    <property type="match status" value="2"/>
</dbReference>
<dbReference type="KEGG" id="vai:BU251_05800"/>
<dbReference type="Gene3D" id="3.40.1550.20">
    <property type="entry name" value="Transcriptional regulator MraZ domain"/>
    <property type="match status" value="1"/>
</dbReference>
<accession>A0A410P4Y7</accession>
<dbReference type="NCBIfam" id="TIGR00242">
    <property type="entry name" value="division/cell wall cluster transcriptional repressor MraZ"/>
    <property type="match status" value="1"/>
</dbReference>
<dbReference type="InterPro" id="IPR007159">
    <property type="entry name" value="SpoVT-AbrB_dom"/>
</dbReference>
<evidence type="ECO:0000259" key="8">
    <source>
        <dbReference type="PROSITE" id="PS51740"/>
    </source>
</evidence>
<evidence type="ECO:0000256" key="2">
    <source>
        <dbReference type="ARBA" id="ARBA00022490"/>
    </source>
</evidence>
<dbReference type="GO" id="GO:0009295">
    <property type="term" value="C:nucleoid"/>
    <property type="evidence" value="ECO:0007669"/>
    <property type="project" value="UniProtKB-SubCell"/>
</dbReference>
<dbReference type="GO" id="GO:0051301">
    <property type="term" value="P:cell division"/>
    <property type="evidence" value="ECO:0007669"/>
    <property type="project" value="UniProtKB-KW"/>
</dbReference>
<dbReference type="AlphaFoldDB" id="A0A410P4Y7"/>
<dbReference type="Pfam" id="PF02381">
    <property type="entry name" value="MraZ"/>
    <property type="match status" value="2"/>
</dbReference>
<keyword evidence="5 7" id="KW-0238">DNA-binding</keyword>
<feature type="domain" description="SpoVT-AbrB" evidence="8">
    <location>
        <begin position="5"/>
        <end position="51"/>
    </location>
</feature>
<feature type="domain" description="SpoVT-AbrB" evidence="8">
    <location>
        <begin position="80"/>
        <end position="123"/>
    </location>
</feature>
<keyword evidence="9" id="KW-0131">Cell cycle</keyword>
<gene>
    <name evidence="7" type="primary">mraZ</name>
    <name evidence="9" type="ORF">BU251_05800</name>
</gene>
<dbReference type="GO" id="GO:2000143">
    <property type="term" value="P:negative regulation of DNA-templated transcription initiation"/>
    <property type="evidence" value="ECO:0007669"/>
    <property type="project" value="TreeGrafter"/>
</dbReference>
<dbReference type="PANTHER" id="PTHR34701:SF1">
    <property type="entry name" value="TRANSCRIPTIONAL REGULATOR MRAZ"/>
    <property type="match status" value="1"/>
</dbReference>
<proteinExistence type="inferred from homology"/>
<dbReference type="InterPro" id="IPR035642">
    <property type="entry name" value="MraZ_N"/>
</dbReference>
<evidence type="ECO:0000256" key="4">
    <source>
        <dbReference type="ARBA" id="ARBA00023015"/>
    </source>
</evidence>
<evidence type="ECO:0000256" key="3">
    <source>
        <dbReference type="ARBA" id="ARBA00022737"/>
    </source>
</evidence>
<dbReference type="CDD" id="cd16321">
    <property type="entry name" value="MraZ_C"/>
    <property type="match status" value="1"/>
</dbReference>
<comment type="subcellular location">
    <subcellularLocation>
        <location evidence="7">Cytoplasm</location>
        <location evidence="7">Nucleoid</location>
    </subcellularLocation>
</comment>
<protein>
    <recommendedName>
        <fullName evidence="1 7">Transcriptional regulator MraZ</fullName>
    </recommendedName>
</protein>
<dbReference type="CDD" id="cd16320">
    <property type="entry name" value="MraZ_N"/>
    <property type="match status" value="1"/>
</dbReference>
<evidence type="ECO:0000313" key="9">
    <source>
        <dbReference type="EMBL" id="QAT17277.1"/>
    </source>
</evidence>
<keyword evidence="3" id="KW-0677">Repeat</keyword>
<keyword evidence="4 7" id="KW-0805">Transcription regulation</keyword>
<reference evidence="9 10" key="1">
    <citation type="submission" date="2017-01" db="EMBL/GenBank/DDBJ databases">
        <title>First insights into the biology of 'candidatus Vampirococcus archaeovorus'.</title>
        <authorList>
            <person name="Kizina J."/>
            <person name="Jordan S."/>
            <person name="Stueber K."/>
            <person name="Reinhardt R."/>
            <person name="Harder J."/>
        </authorList>
    </citation>
    <scope>NUCLEOTIDE SEQUENCE [LARGE SCALE GENOMIC DNA]</scope>
    <source>
        <strain evidence="9 10">LiM</strain>
    </source>
</reference>
<keyword evidence="10" id="KW-1185">Reference proteome</keyword>
<dbReference type="GO" id="GO:0000976">
    <property type="term" value="F:transcription cis-regulatory region binding"/>
    <property type="evidence" value="ECO:0007669"/>
    <property type="project" value="TreeGrafter"/>
</dbReference>
<dbReference type="InterPro" id="IPR020603">
    <property type="entry name" value="MraZ_dom"/>
</dbReference>
<name>A0A410P4Y7_VELA1</name>
<dbReference type="HAMAP" id="MF_01008">
    <property type="entry name" value="MraZ"/>
    <property type="match status" value="1"/>
</dbReference>
<dbReference type="InterPro" id="IPR038619">
    <property type="entry name" value="MraZ_sf"/>
</dbReference>